<evidence type="ECO:0000313" key="6">
    <source>
        <dbReference type="Proteomes" id="UP000585507"/>
    </source>
</evidence>
<keyword evidence="6" id="KW-1185">Reference proteome</keyword>
<dbReference type="Gene3D" id="3.40.50.2300">
    <property type="match status" value="2"/>
</dbReference>
<organism evidence="5 6">
    <name type="scientific">Rhizobium giardinii</name>
    <dbReference type="NCBI Taxonomy" id="56731"/>
    <lineage>
        <taxon>Bacteria</taxon>
        <taxon>Pseudomonadati</taxon>
        <taxon>Pseudomonadota</taxon>
        <taxon>Alphaproteobacteria</taxon>
        <taxon>Hyphomicrobiales</taxon>
        <taxon>Rhizobiaceae</taxon>
        <taxon>Rhizobium/Agrobacterium group</taxon>
        <taxon>Rhizobium</taxon>
    </lineage>
</organism>
<dbReference type="Proteomes" id="UP000585507">
    <property type="component" value="Unassembled WGS sequence"/>
</dbReference>
<proteinExistence type="predicted"/>
<dbReference type="SUPFAM" id="SSF53822">
    <property type="entry name" value="Periplasmic binding protein-like I"/>
    <property type="match status" value="1"/>
</dbReference>
<dbReference type="PANTHER" id="PTHR30146:SF152">
    <property type="entry name" value="TRANSCRIPTIONAL REGULATORY PROTEIN"/>
    <property type="match status" value="1"/>
</dbReference>
<dbReference type="SMART" id="SM00354">
    <property type="entry name" value="HTH_LACI"/>
    <property type="match status" value="1"/>
</dbReference>
<sequence>MGKDRKHRRARLDDVARLAGVGVATVDRVLNERGNVSVKTAQKVLEAARTLEINRILPSAHQKTVRIELLLARPEIPLIARMSNEFRKLPARMDRSVIIQQTILTDEGPETMAQALRRTRCDAVIVYTQEHDAIHRAIGSIAAKGIPTVTIISDLPRSLRLAYAGIDHYKAGRTAGYFIDGMVRRQGSVLILCNHLGFQAHAARLRGFKEFLAGSARRLHISEIVKGRDDDVLSELLLRPALARHPDTVAIYNVGGGNRGVAAAIRNLARNDRPLFVGHELTDVNRELLNARLMALAIDQNSERQAHLALEMALERVGFTGEPPVKPAHHPSLPFTVYSPENVLE</sequence>
<dbReference type="PROSITE" id="PS50932">
    <property type="entry name" value="HTH_LACI_2"/>
    <property type="match status" value="1"/>
</dbReference>
<evidence type="ECO:0000313" key="5">
    <source>
        <dbReference type="EMBL" id="MBB5533565.1"/>
    </source>
</evidence>
<dbReference type="InterPro" id="IPR025997">
    <property type="entry name" value="SBP_2_dom"/>
</dbReference>
<evidence type="ECO:0000256" key="1">
    <source>
        <dbReference type="ARBA" id="ARBA00023015"/>
    </source>
</evidence>
<keyword evidence="3" id="KW-0804">Transcription</keyword>
<dbReference type="Pfam" id="PF13407">
    <property type="entry name" value="Peripla_BP_4"/>
    <property type="match status" value="1"/>
</dbReference>
<dbReference type="RefSeq" id="WP_026203000.1">
    <property type="nucleotide sequence ID" value="NZ_JACHBK010000001.1"/>
</dbReference>
<comment type="caution">
    <text evidence="5">The sequence shown here is derived from an EMBL/GenBank/DDBJ whole genome shotgun (WGS) entry which is preliminary data.</text>
</comment>
<protein>
    <submittedName>
        <fullName evidence="5">LacI family transcriptional regulator</fullName>
    </submittedName>
</protein>
<dbReference type="InterPro" id="IPR028082">
    <property type="entry name" value="Peripla_BP_I"/>
</dbReference>
<gene>
    <name evidence="5" type="ORF">GGD55_000226</name>
</gene>
<evidence type="ECO:0000259" key="4">
    <source>
        <dbReference type="PROSITE" id="PS50932"/>
    </source>
</evidence>
<keyword evidence="2" id="KW-0238">DNA-binding</keyword>
<keyword evidence="1" id="KW-0805">Transcription regulation</keyword>
<dbReference type="Gene3D" id="1.10.260.40">
    <property type="entry name" value="lambda repressor-like DNA-binding domains"/>
    <property type="match status" value="1"/>
</dbReference>
<evidence type="ECO:0000256" key="2">
    <source>
        <dbReference type="ARBA" id="ARBA00023125"/>
    </source>
</evidence>
<evidence type="ECO:0000256" key="3">
    <source>
        <dbReference type="ARBA" id="ARBA00023163"/>
    </source>
</evidence>
<dbReference type="Pfam" id="PF00356">
    <property type="entry name" value="LacI"/>
    <property type="match status" value="1"/>
</dbReference>
<dbReference type="PROSITE" id="PS00356">
    <property type="entry name" value="HTH_LACI_1"/>
    <property type="match status" value="1"/>
</dbReference>
<dbReference type="CDD" id="cd06307">
    <property type="entry name" value="PBP1_sugar_binding"/>
    <property type="match status" value="1"/>
</dbReference>
<dbReference type="GO" id="GO:0003700">
    <property type="term" value="F:DNA-binding transcription factor activity"/>
    <property type="evidence" value="ECO:0007669"/>
    <property type="project" value="TreeGrafter"/>
</dbReference>
<reference evidence="5 6" key="1">
    <citation type="submission" date="2020-08" db="EMBL/GenBank/DDBJ databases">
        <title>Genomic Encyclopedia of Type Strains, Phase IV (KMG-V): Genome sequencing to study the core and pangenomes of soil and plant-associated prokaryotes.</title>
        <authorList>
            <person name="Whitman W."/>
        </authorList>
    </citation>
    <scope>NUCLEOTIDE SEQUENCE [LARGE SCALE GENOMIC DNA]</scope>
    <source>
        <strain evidence="5 6">SEMIA 4084</strain>
    </source>
</reference>
<dbReference type="InterPro" id="IPR000843">
    <property type="entry name" value="HTH_LacI"/>
</dbReference>
<name>A0A7W8U8U9_9HYPH</name>
<dbReference type="GO" id="GO:0000976">
    <property type="term" value="F:transcription cis-regulatory region binding"/>
    <property type="evidence" value="ECO:0007669"/>
    <property type="project" value="TreeGrafter"/>
</dbReference>
<dbReference type="CDD" id="cd01392">
    <property type="entry name" value="HTH_LacI"/>
    <property type="match status" value="1"/>
</dbReference>
<dbReference type="PANTHER" id="PTHR30146">
    <property type="entry name" value="LACI-RELATED TRANSCRIPTIONAL REPRESSOR"/>
    <property type="match status" value="1"/>
</dbReference>
<dbReference type="InterPro" id="IPR010982">
    <property type="entry name" value="Lambda_DNA-bd_dom_sf"/>
</dbReference>
<feature type="domain" description="HTH lacI-type" evidence="4">
    <location>
        <begin position="10"/>
        <end position="51"/>
    </location>
</feature>
<dbReference type="SUPFAM" id="SSF47413">
    <property type="entry name" value="lambda repressor-like DNA-binding domains"/>
    <property type="match status" value="1"/>
</dbReference>
<dbReference type="EMBL" id="JACHBK010000001">
    <property type="protein sequence ID" value="MBB5533565.1"/>
    <property type="molecule type" value="Genomic_DNA"/>
</dbReference>
<accession>A0A7W8U8U9</accession>
<dbReference type="AlphaFoldDB" id="A0A7W8U8U9"/>